<gene>
    <name evidence="5" type="ORF">HG536_0E02400</name>
</gene>
<evidence type="ECO:0000313" key="6">
    <source>
        <dbReference type="Proteomes" id="UP000515788"/>
    </source>
</evidence>
<feature type="region of interest" description="Disordered" evidence="3">
    <location>
        <begin position="259"/>
        <end position="309"/>
    </location>
</feature>
<dbReference type="RefSeq" id="XP_037140003.1">
    <property type="nucleotide sequence ID" value="XM_037284107.1"/>
</dbReference>
<comment type="similarity">
    <text evidence="1">Belongs to the KRI1 family.</text>
</comment>
<proteinExistence type="inferred from homology"/>
<feature type="region of interest" description="Disordered" evidence="3">
    <location>
        <begin position="541"/>
        <end position="564"/>
    </location>
</feature>
<reference evidence="5 6" key="1">
    <citation type="submission" date="2020-06" db="EMBL/GenBank/DDBJ databases">
        <title>The yeast mating-type switching endonuclease HO is a domesticated member of an unorthodox homing genetic element family.</title>
        <authorList>
            <person name="Coughlan A.Y."/>
            <person name="Lombardi L."/>
            <person name="Braun-Galleani S."/>
            <person name="Martos A.R."/>
            <person name="Galeote V."/>
            <person name="Bigey F."/>
            <person name="Dequin S."/>
            <person name="Byrne K.P."/>
            <person name="Wolfe K.H."/>
        </authorList>
    </citation>
    <scope>NUCLEOTIDE SEQUENCE [LARGE SCALE GENOMIC DNA]</scope>
    <source>
        <strain evidence="5 6">CBS764</strain>
    </source>
</reference>
<dbReference type="Proteomes" id="UP000515788">
    <property type="component" value="Chromosome 5"/>
</dbReference>
<dbReference type="GeneID" id="59326525"/>
<dbReference type="OrthoDB" id="10252032at2759"/>
<feature type="compositionally biased region" description="Basic residues" evidence="3">
    <location>
        <begin position="552"/>
        <end position="564"/>
    </location>
</feature>
<evidence type="ECO:0000313" key="5">
    <source>
        <dbReference type="EMBL" id="QLL33329.1"/>
    </source>
</evidence>
<evidence type="ECO:0000256" key="2">
    <source>
        <dbReference type="SAM" id="Coils"/>
    </source>
</evidence>
<feature type="compositionally biased region" description="Basic residues" evidence="3">
    <location>
        <begin position="406"/>
        <end position="423"/>
    </location>
</feature>
<dbReference type="Pfam" id="PF05178">
    <property type="entry name" value="Kri1"/>
    <property type="match status" value="1"/>
</dbReference>
<dbReference type="GO" id="GO:0005730">
    <property type="term" value="C:nucleolus"/>
    <property type="evidence" value="ECO:0007669"/>
    <property type="project" value="TreeGrafter"/>
</dbReference>
<protein>
    <recommendedName>
        <fullName evidence="4">Kri1-like C-terminal domain-containing protein</fullName>
    </recommendedName>
</protein>
<feature type="compositionally biased region" description="Acidic residues" evidence="3">
    <location>
        <begin position="42"/>
        <end position="64"/>
    </location>
</feature>
<feature type="region of interest" description="Disordered" evidence="3">
    <location>
        <begin position="385"/>
        <end position="427"/>
    </location>
</feature>
<dbReference type="PANTHER" id="PTHR14490:SF5">
    <property type="entry name" value="PROTEIN KRI1 HOMOLOG"/>
    <property type="match status" value="1"/>
</dbReference>
<dbReference type="GO" id="GO:0000447">
    <property type="term" value="P:endonucleolytic cleavage in ITS1 to separate SSU-rRNA from 5.8S rRNA and LSU-rRNA from tricistronic rRNA transcript (SSU-rRNA, 5.8S rRNA, LSU-rRNA)"/>
    <property type="evidence" value="ECO:0007669"/>
    <property type="project" value="TreeGrafter"/>
</dbReference>
<dbReference type="InterPro" id="IPR024626">
    <property type="entry name" value="Kri1-like_C"/>
</dbReference>
<feature type="region of interest" description="Disordered" evidence="3">
    <location>
        <begin position="127"/>
        <end position="203"/>
    </location>
</feature>
<keyword evidence="2" id="KW-0175">Coiled coil</keyword>
<accession>A0A7G3ZIJ3</accession>
<dbReference type="PANTHER" id="PTHR14490">
    <property type="entry name" value="ZINC FINGER, ZZ TYPE"/>
    <property type="match status" value="1"/>
</dbReference>
<dbReference type="GO" id="GO:0030686">
    <property type="term" value="C:90S preribosome"/>
    <property type="evidence" value="ECO:0007669"/>
    <property type="project" value="TreeGrafter"/>
</dbReference>
<name>A0A7G3ZIJ3_9SACH</name>
<feature type="region of interest" description="Disordered" evidence="3">
    <location>
        <begin position="1"/>
        <end position="64"/>
    </location>
</feature>
<feature type="compositionally biased region" description="Acidic residues" evidence="3">
    <location>
        <begin position="168"/>
        <end position="178"/>
    </location>
</feature>
<feature type="compositionally biased region" description="Basic and acidic residues" evidence="3">
    <location>
        <begin position="275"/>
        <end position="304"/>
    </location>
</feature>
<dbReference type="AlphaFoldDB" id="A0A7G3ZIJ3"/>
<feature type="compositionally biased region" description="Basic and acidic residues" evidence="3">
    <location>
        <begin position="541"/>
        <end position="551"/>
    </location>
</feature>
<dbReference type="Pfam" id="PF12936">
    <property type="entry name" value="Kri1_C"/>
    <property type="match status" value="1"/>
</dbReference>
<evidence type="ECO:0000259" key="4">
    <source>
        <dbReference type="Pfam" id="PF12936"/>
    </source>
</evidence>
<organism evidence="5 6">
    <name type="scientific">Torulaspora globosa</name>
    <dbReference type="NCBI Taxonomy" id="48254"/>
    <lineage>
        <taxon>Eukaryota</taxon>
        <taxon>Fungi</taxon>
        <taxon>Dikarya</taxon>
        <taxon>Ascomycota</taxon>
        <taxon>Saccharomycotina</taxon>
        <taxon>Saccharomycetes</taxon>
        <taxon>Saccharomycetales</taxon>
        <taxon>Saccharomycetaceae</taxon>
        <taxon>Torulaspora</taxon>
    </lineage>
</organism>
<dbReference type="KEGG" id="tgb:HG536_0E02400"/>
<feature type="compositionally biased region" description="Basic and acidic residues" evidence="3">
    <location>
        <begin position="10"/>
        <end position="19"/>
    </location>
</feature>
<feature type="domain" description="Kri1-like C-terminal" evidence="4">
    <location>
        <begin position="430"/>
        <end position="529"/>
    </location>
</feature>
<dbReference type="EMBL" id="CP059250">
    <property type="protein sequence ID" value="QLL33329.1"/>
    <property type="molecule type" value="Genomic_DNA"/>
</dbReference>
<feature type="coiled-coil region" evidence="2">
    <location>
        <begin position="431"/>
        <end position="462"/>
    </location>
</feature>
<keyword evidence="6" id="KW-1185">Reference proteome</keyword>
<sequence>MPRKKSNAKKAREAARKLEQGVVPAEEGSDDKATLPAHVEGQDEEGSEEEESSSEEEDDYGDLITEEVEDGIKNVLRAIRENDKEKLLDPKVRFFEDPEKAVEKMTRSERHKPVYLKDYHRMNILSGNTFGDDEEEEKTVDGRESYVSQQQAERSQLLDEIKNAFGDEGNEAEDEGEEDFLKKKAPSTKTAEPSLQLPDPEQDGEKFLEEFVNNQAWIPRKGDKIVSLDRDPNMQEDDDEFDEAVEKFENAYNFRYEDPNAATIVSYARNQATLRRSENSSRRRKREDEKQKKEQEKTEKEKTIQKKKSEKVHKLTDVLEQLKKEYGAEINQEIVKKITDTLLNNDFKDDEWDTVLSELFDEEFYQQEGKPSWDDDDDIMADFHADQDKEDEESDAAFEATEVSAKKSRKDKVKEKKLKKKGKRELEEMVEDAVEQNKLKIIEEVEKEQEERKSRARTKEEQDLKFRYREVSPESFGLTTRDIFAADDTQLNQYIGLKKLAPYRSKEQKAKDKRKVTKAKRLREWRKEIFRGEDQLDVQSDEIKIPVDKAKKTSHKKKKHKSST</sequence>
<evidence type="ECO:0000256" key="3">
    <source>
        <dbReference type="SAM" id="MobiDB-lite"/>
    </source>
</evidence>
<dbReference type="InterPro" id="IPR018034">
    <property type="entry name" value="Kri1"/>
</dbReference>
<evidence type="ECO:0000256" key="1">
    <source>
        <dbReference type="ARBA" id="ARBA00007473"/>
    </source>
</evidence>